<gene>
    <name evidence="3" type="ORF">FLL46_24105</name>
</gene>
<dbReference type="Proteomes" id="UP000315439">
    <property type="component" value="Unassembled WGS sequence"/>
</dbReference>
<evidence type="ECO:0000256" key="2">
    <source>
        <dbReference type="SAM" id="MobiDB-lite"/>
    </source>
</evidence>
<feature type="coiled-coil region" evidence="1">
    <location>
        <begin position="75"/>
        <end position="102"/>
    </location>
</feature>
<reference evidence="3 4" key="1">
    <citation type="submission" date="2019-07" db="EMBL/GenBank/DDBJ databases">
        <title>Draft genome for Aliikangiella sp. M105.</title>
        <authorList>
            <person name="Wang G."/>
        </authorList>
    </citation>
    <scope>NUCLEOTIDE SEQUENCE [LARGE SCALE GENOMIC DNA]</scope>
    <source>
        <strain evidence="3 4">M105</strain>
    </source>
</reference>
<dbReference type="OrthoDB" id="6181751at2"/>
<evidence type="ECO:0000256" key="1">
    <source>
        <dbReference type="SAM" id="Coils"/>
    </source>
</evidence>
<dbReference type="RefSeq" id="WP_142934537.1">
    <property type="nucleotide sequence ID" value="NZ_ML660171.1"/>
</dbReference>
<feature type="compositionally biased region" description="Basic and acidic residues" evidence="2">
    <location>
        <begin position="52"/>
        <end position="63"/>
    </location>
</feature>
<dbReference type="EMBL" id="VIKS01000015">
    <property type="protein sequence ID" value="TQV82856.1"/>
    <property type="molecule type" value="Genomic_DNA"/>
</dbReference>
<feature type="compositionally biased region" description="Basic and acidic residues" evidence="2">
    <location>
        <begin position="260"/>
        <end position="271"/>
    </location>
</feature>
<feature type="compositionally biased region" description="Basic and acidic residues" evidence="2">
    <location>
        <begin position="15"/>
        <end position="45"/>
    </location>
</feature>
<keyword evidence="1" id="KW-0175">Coiled coil</keyword>
<protein>
    <submittedName>
        <fullName evidence="3">Uncharacterized protein</fullName>
    </submittedName>
</protein>
<organism evidence="3 4">
    <name type="scientific">Aliikangiella coralliicola</name>
    <dbReference type="NCBI Taxonomy" id="2592383"/>
    <lineage>
        <taxon>Bacteria</taxon>
        <taxon>Pseudomonadati</taxon>
        <taxon>Pseudomonadota</taxon>
        <taxon>Gammaproteobacteria</taxon>
        <taxon>Oceanospirillales</taxon>
        <taxon>Pleioneaceae</taxon>
        <taxon>Aliikangiella</taxon>
    </lineage>
</organism>
<keyword evidence="4" id="KW-1185">Reference proteome</keyword>
<accession>A0A545U068</accession>
<dbReference type="AlphaFoldDB" id="A0A545U068"/>
<proteinExistence type="predicted"/>
<evidence type="ECO:0000313" key="3">
    <source>
        <dbReference type="EMBL" id="TQV82856.1"/>
    </source>
</evidence>
<comment type="caution">
    <text evidence="3">The sequence shown here is derived from an EMBL/GenBank/DDBJ whole genome shotgun (WGS) entry which is preliminary data.</text>
</comment>
<sequence>MGLPKHVVAQQKAVESYEAKIKKEQEPVKEPEKKEPEAKEPEQAEKTPTQVKTDDKSDPRHADVEYWKNRCNVMLGKYNAETRQLNAKIQSLEKQVELLSKKPESSELISPDKKTEFGEYADLVEETISKTQQETNQKLAEQQATIDSMNAQNAANAEQTFIEKLSAQVPDWQRINASDEFNDWLDQVDPLSGHDYRTLLQEADRNQDINRVVFFFNKFGESGKQSASTDNEVSENAKDNESLSNESVLPEQRQGGNQNDPHDGYMTRQDIDTFYKDVARGKYRGREDEVDAMEQKIAQASKHGRII</sequence>
<name>A0A545U068_9GAMM</name>
<feature type="region of interest" description="Disordered" evidence="2">
    <location>
        <begin position="1"/>
        <end position="63"/>
    </location>
</feature>
<feature type="region of interest" description="Disordered" evidence="2">
    <location>
        <begin position="222"/>
        <end position="271"/>
    </location>
</feature>
<evidence type="ECO:0000313" key="4">
    <source>
        <dbReference type="Proteomes" id="UP000315439"/>
    </source>
</evidence>